<dbReference type="Proteomes" id="UP001595444">
    <property type="component" value="Unassembled WGS sequence"/>
</dbReference>
<accession>A0ABV7D4C7</accession>
<name>A0ABV7D4C7_9PROT</name>
<evidence type="ECO:0000313" key="4">
    <source>
        <dbReference type="Proteomes" id="UP001595444"/>
    </source>
</evidence>
<proteinExistence type="inferred from homology"/>
<gene>
    <name evidence="3" type="ORF">ACFOKA_08925</name>
</gene>
<evidence type="ECO:0000256" key="1">
    <source>
        <dbReference type="ARBA" id="ARBA00005701"/>
    </source>
</evidence>
<feature type="region of interest" description="Disordered" evidence="2">
    <location>
        <begin position="1"/>
        <end position="58"/>
    </location>
</feature>
<evidence type="ECO:0000256" key="2">
    <source>
        <dbReference type="SAM" id="MobiDB-lite"/>
    </source>
</evidence>
<feature type="compositionally biased region" description="Basic and acidic residues" evidence="2">
    <location>
        <begin position="21"/>
        <end position="36"/>
    </location>
</feature>
<keyword evidence="4" id="KW-1185">Reference proteome</keyword>
<organism evidence="3 4">
    <name type="scientific">Kordiimonas pumila</name>
    <dbReference type="NCBI Taxonomy" id="2161677"/>
    <lineage>
        <taxon>Bacteria</taxon>
        <taxon>Pseudomonadati</taxon>
        <taxon>Pseudomonadota</taxon>
        <taxon>Alphaproteobacteria</taxon>
        <taxon>Kordiimonadales</taxon>
        <taxon>Kordiimonadaceae</taxon>
        <taxon>Kordiimonas</taxon>
    </lineage>
</organism>
<evidence type="ECO:0000313" key="3">
    <source>
        <dbReference type="EMBL" id="MFC3052028.1"/>
    </source>
</evidence>
<comment type="similarity">
    <text evidence="1">Belongs to the SDHAF4 family.</text>
</comment>
<reference evidence="4" key="1">
    <citation type="journal article" date="2019" name="Int. J. Syst. Evol. Microbiol.">
        <title>The Global Catalogue of Microorganisms (GCM) 10K type strain sequencing project: providing services to taxonomists for standard genome sequencing and annotation.</title>
        <authorList>
            <consortium name="The Broad Institute Genomics Platform"/>
            <consortium name="The Broad Institute Genome Sequencing Center for Infectious Disease"/>
            <person name="Wu L."/>
            <person name="Ma J."/>
        </authorList>
    </citation>
    <scope>NUCLEOTIDE SEQUENCE [LARGE SCALE GENOMIC DNA]</scope>
    <source>
        <strain evidence="4">KCTC 62164</strain>
    </source>
</reference>
<dbReference type="Pfam" id="PF07896">
    <property type="entry name" value="DUF1674"/>
    <property type="match status" value="1"/>
</dbReference>
<sequence length="58" mass="6200">MPDKGNDVAAAKPAGVAVSHDVPEKNEAARSKKEFGGRTGPEPTRYGDWEKNGLISDF</sequence>
<dbReference type="EMBL" id="JBHRSL010000007">
    <property type="protein sequence ID" value="MFC3052028.1"/>
    <property type="molecule type" value="Genomic_DNA"/>
</dbReference>
<dbReference type="InterPro" id="IPR012875">
    <property type="entry name" value="SDHF4"/>
</dbReference>
<comment type="caution">
    <text evidence="3">The sequence shown here is derived from an EMBL/GenBank/DDBJ whole genome shotgun (WGS) entry which is preliminary data.</text>
</comment>
<protein>
    <submittedName>
        <fullName evidence="3">DUF1674 domain-containing protein</fullName>
    </submittedName>
</protein>
<dbReference type="RefSeq" id="WP_194214668.1">
    <property type="nucleotide sequence ID" value="NZ_CP061205.1"/>
</dbReference>